<reference evidence="6" key="1">
    <citation type="submission" date="2021-02" db="EMBL/GenBank/DDBJ databases">
        <authorList>
            <person name="Palmer J.M."/>
        </authorList>
    </citation>
    <scope>NUCLEOTIDE SEQUENCE</scope>
    <source>
        <strain evidence="6">SCRP23</strain>
    </source>
</reference>
<accession>A0A8T1WQ81</accession>
<comment type="subcellular location">
    <subcellularLocation>
        <location evidence="1 5">Secreted</location>
    </subcellularLocation>
</comment>
<comment type="domain">
    <text evidence="5">The RxLR-dEER motif acts to carry the protein into the host cell cytoplasm through binding to cell surface phosphatidylinositol-3-phosphate.</text>
</comment>
<keyword evidence="4 5" id="KW-0732">Signal</keyword>
<gene>
    <name evidence="6" type="ORF">PHYBOEH_003443</name>
</gene>
<evidence type="ECO:0000256" key="2">
    <source>
        <dbReference type="ARBA" id="ARBA00010400"/>
    </source>
</evidence>
<evidence type="ECO:0000256" key="3">
    <source>
        <dbReference type="ARBA" id="ARBA00022525"/>
    </source>
</evidence>
<feature type="signal peptide" evidence="5">
    <location>
        <begin position="1"/>
        <end position="23"/>
    </location>
</feature>
<sequence length="149" mass="16880">MHLNYILLLVSLLLACCDSAAFGQTKISKDGGSSFIQVSDSVPSTPTGGRYLLTDTTDEEAETAEGEERGLLNAAQQLKHRTKLITDGDIRRSRKTFESWYKMGMTPDKVWTILNLKPVANRGWDPKFNMYNTYKKFYEIKKGTYKKNA</sequence>
<dbReference type="InterPro" id="IPR031825">
    <property type="entry name" value="RXLR"/>
</dbReference>
<keyword evidence="7" id="KW-1185">Reference proteome</keyword>
<proteinExistence type="inferred from homology"/>
<dbReference type="Proteomes" id="UP000693981">
    <property type="component" value="Unassembled WGS sequence"/>
</dbReference>
<comment type="similarity">
    <text evidence="2 5">Belongs to the RxLR effector family.</text>
</comment>
<evidence type="ECO:0000256" key="4">
    <source>
        <dbReference type="ARBA" id="ARBA00022729"/>
    </source>
</evidence>
<dbReference type="AlphaFoldDB" id="A0A8T1WQ81"/>
<evidence type="ECO:0000313" key="7">
    <source>
        <dbReference type="Proteomes" id="UP000693981"/>
    </source>
</evidence>
<evidence type="ECO:0000256" key="5">
    <source>
        <dbReference type="RuleBase" id="RU367124"/>
    </source>
</evidence>
<comment type="caution">
    <text evidence="6">The sequence shown here is derived from an EMBL/GenBank/DDBJ whole genome shotgun (WGS) entry which is preliminary data.</text>
</comment>
<evidence type="ECO:0000256" key="1">
    <source>
        <dbReference type="ARBA" id="ARBA00004613"/>
    </source>
</evidence>
<dbReference type="GO" id="GO:0005576">
    <property type="term" value="C:extracellular region"/>
    <property type="evidence" value="ECO:0007669"/>
    <property type="project" value="UniProtKB-SubCell"/>
</dbReference>
<organism evidence="6 7">
    <name type="scientific">Phytophthora boehmeriae</name>
    <dbReference type="NCBI Taxonomy" id="109152"/>
    <lineage>
        <taxon>Eukaryota</taxon>
        <taxon>Sar</taxon>
        <taxon>Stramenopiles</taxon>
        <taxon>Oomycota</taxon>
        <taxon>Peronosporomycetes</taxon>
        <taxon>Peronosporales</taxon>
        <taxon>Peronosporaceae</taxon>
        <taxon>Phytophthora</taxon>
    </lineage>
</organism>
<feature type="chain" id="PRO_5035961429" description="RxLR effector protein" evidence="5">
    <location>
        <begin position="24"/>
        <end position="149"/>
    </location>
</feature>
<dbReference type="Pfam" id="PF16810">
    <property type="entry name" value="RXLR"/>
    <property type="match status" value="1"/>
</dbReference>
<name>A0A8T1WQ81_9STRA</name>
<comment type="function">
    <text evidence="5">Effector that suppresses plant defense responses during pathogen infection.</text>
</comment>
<evidence type="ECO:0000313" key="6">
    <source>
        <dbReference type="EMBL" id="KAG7395606.1"/>
    </source>
</evidence>
<keyword evidence="3 5" id="KW-0964">Secreted</keyword>
<protein>
    <recommendedName>
        <fullName evidence="5">RxLR effector protein</fullName>
    </recommendedName>
</protein>
<dbReference type="EMBL" id="JAGDFL010000198">
    <property type="protein sequence ID" value="KAG7395606.1"/>
    <property type="molecule type" value="Genomic_DNA"/>
</dbReference>